<evidence type="ECO:0000313" key="3">
    <source>
        <dbReference type="Proteomes" id="UP000262621"/>
    </source>
</evidence>
<dbReference type="RefSeq" id="WP_117227397.1">
    <property type="nucleotide sequence ID" value="NZ_CP061725.1"/>
</dbReference>
<dbReference type="Gene3D" id="3.30.1310.10">
    <property type="entry name" value="Nucleoid-associated protein YbaB-like domain"/>
    <property type="match status" value="1"/>
</dbReference>
<name>A0A372G270_9ACTN</name>
<gene>
    <name evidence="2" type="ORF">D0Q02_08375</name>
</gene>
<organism evidence="2 3">
    <name type="scientific">Micromonospora craniellae</name>
    <dbReference type="NCBI Taxonomy" id="2294034"/>
    <lineage>
        <taxon>Bacteria</taxon>
        <taxon>Bacillati</taxon>
        <taxon>Actinomycetota</taxon>
        <taxon>Actinomycetes</taxon>
        <taxon>Micromonosporales</taxon>
        <taxon>Micromonosporaceae</taxon>
        <taxon>Micromonospora</taxon>
    </lineage>
</organism>
<dbReference type="GO" id="GO:0003677">
    <property type="term" value="F:DNA binding"/>
    <property type="evidence" value="ECO:0007669"/>
    <property type="project" value="UniProtKB-KW"/>
</dbReference>
<dbReference type="InterPro" id="IPR036894">
    <property type="entry name" value="YbaB-like_sf"/>
</dbReference>
<accession>A0A372G270</accession>
<dbReference type="InterPro" id="IPR004401">
    <property type="entry name" value="YbaB/EbfC"/>
</dbReference>
<dbReference type="Pfam" id="PF02575">
    <property type="entry name" value="YbaB_DNA_bd"/>
    <property type="match status" value="1"/>
</dbReference>
<comment type="caution">
    <text evidence="2">The sequence shown here is derived from an EMBL/GenBank/DDBJ whole genome shotgun (WGS) entry which is preliminary data.</text>
</comment>
<feature type="compositionally biased region" description="Basic and acidic residues" evidence="1">
    <location>
        <begin position="117"/>
        <end position="133"/>
    </location>
</feature>
<evidence type="ECO:0000256" key="1">
    <source>
        <dbReference type="SAM" id="MobiDB-lite"/>
    </source>
</evidence>
<keyword evidence="3" id="KW-1185">Reference proteome</keyword>
<protein>
    <submittedName>
        <fullName evidence="2">YbaB/EbfC family DNA-binding protein</fullName>
    </submittedName>
</protein>
<sequence>MWADEAALDATQRRLDEWESTLADRARRAQSLATRVAALNGTAHSPDHTVEVTVDSAGRLVDLRLDDRVRQHSAAHTARLIVATTRTAYADLLRRVTVTTRETVGADDPTGQAVVDSYRRRLGDERSDPDADR</sequence>
<dbReference type="Proteomes" id="UP000262621">
    <property type="component" value="Unassembled WGS sequence"/>
</dbReference>
<dbReference type="OrthoDB" id="3695809at2"/>
<dbReference type="AlphaFoldDB" id="A0A372G270"/>
<feature type="region of interest" description="Disordered" evidence="1">
    <location>
        <begin position="100"/>
        <end position="133"/>
    </location>
</feature>
<dbReference type="EMBL" id="QVFU01000005">
    <property type="protein sequence ID" value="RFS47151.1"/>
    <property type="molecule type" value="Genomic_DNA"/>
</dbReference>
<keyword evidence="2" id="KW-0238">DNA-binding</keyword>
<evidence type="ECO:0000313" key="2">
    <source>
        <dbReference type="EMBL" id="RFS47151.1"/>
    </source>
</evidence>
<proteinExistence type="predicted"/>
<reference evidence="2 3" key="1">
    <citation type="submission" date="2018-08" db="EMBL/GenBank/DDBJ databases">
        <title>Verrucosispora craniellae sp. nov., isolated from a marine sponge in the South China Sea.</title>
        <authorList>
            <person name="Li L."/>
            <person name="Lin H.W."/>
        </authorList>
    </citation>
    <scope>NUCLEOTIDE SEQUENCE [LARGE SCALE GENOMIC DNA]</scope>
    <source>
        <strain evidence="2 3">LHW63014</strain>
    </source>
</reference>